<feature type="domain" description="Response regulatory" evidence="6">
    <location>
        <begin position="5"/>
        <end position="122"/>
    </location>
</feature>
<dbReference type="GO" id="GO:0043565">
    <property type="term" value="F:sequence-specific DNA binding"/>
    <property type="evidence" value="ECO:0007669"/>
    <property type="project" value="InterPro"/>
</dbReference>
<dbReference type="Gene3D" id="3.40.50.2300">
    <property type="match status" value="1"/>
</dbReference>
<dbReference type="RefSeq" id="WP_107583600.1">
    <property type="nucleotide sequence ID" value="NZ_PZJJ01000003.1"/>
</dbReference>
<dbReference type="PANTHER" id="PTHR43280:SF28">
    <property type="entry name" value="HTH-TYPE TRANSCRIPTIONAL ACTIVATOR RHAS"/>
    <property type="match status" value="1"/>
</dbReference>
<comment type="caution">
    <text evidence="7">The sequence shown here is derived from an EMBL/GenBank/DDBJ whole genome shotgun (WGS) entry which is preliminary data.</text>
</comment>
<dbReference type="InterPro" id="IPR011006">
    <property type="entry name" value="CheY-like_superfamily"/>
</dbReference>
<dbReference type="InterPro" id="IPR018062">
    <property type="entry name" value="HTH_AraC-typ_CS"/>
</dbReference>
<accession>A0A2T4U9D7</accession>
<dbReference type="SMART" id="SM00342">
    <property type="entry name" value="HTH_ARAC"/>
    <property type="match status" value="1"/>
</dbReference>
<dbReference type="Pfam" id="PF12833">
    <property type="entry name" value="HTH_18"/>
    <property type="match status" value="1"/>
</dbReference>
<dbReference type="SMART" id="SM00448">
    <property type="entry name" value="REC"/>
    <property type="match status" value="1"/>
</dbReference>
<dbReference type="PROSITE" id="PS00041">
    <property type="entry name" value="HTH_ARAC_FAMILY_1"/>
    <property type="match status" value="1"/>
</dbReference>
<dbReference type="InterPro" id="IPR018060">
    <property type="entry name" value="HTH_AraC"/>
</dbReference>
<name>A0A2T4U9D7_9BACI</name>
<reference evidence="7 8" key="1">
    <citation type="submission" date="2018-03" db="EMBL/GenBank/DDBJ databases">
        <title>Alkalicoccus saliphilus sp. nov., isolated from a mineral pool.</title>
        <authorList>
            <person name="Zhao B."/>
        </authorList>
    </citation>
    <scope>NUCLEOTIDE SEQUENCE [LARGE SCALE GENOMIC DNA]</scope>
    <source>
        <strain evidence="7 8">6AG</strain>
    </source>
</reference>
<dbReference type="GO" id="GO:0000160">
    <property type="term" value="P:phosphorelay signal transduction system"/>
    <property type="evidence" value="ECO:0007669"/>
    <property type="project" value="InterPro"/>
</dbReference>
<dbReference type="InterPro" id="IPR009057">
    <property type="entry name" value="Homeodomain-like_sf"/>
</dbReference>
<dbReference type="SUPFAM" id="SSF46689">
    <property type="entry name" value="Homeodomain-like"/>
    <property type="match status" value="2"/>
</dbReference>
<dbReference type="Pfam" id="PF00072">
    <property type="entry name" value="Response_reg"/>
    <property type="match status" value="1"/>
</dbReference>
<evidence type="ECO:0000313" key="8">
    <source>
        <dbReference type="Proteomes" id="UP000240509"/>
    </source>
</evidence>
<dbReference type="EMBL" id="PZJJ01000003">
    <property type="protein sequence ID" value="PTL40011.1"/>
    <property type="molecule type" value="Genomic_DNA"/>
</dbReference>
<dbReference type="InterPro" id="IPR001789">
    <property type="entry name" value="Sig_transdc_resp-reg_receiver"/>
</dbReference>
<evidence type="ECO:0000259" key="6">
    <source>
        <dbReference type="PROSITE" id="PS50110"/>
    </source>
</evidence>
<gene>
    <name evidence="7" type="ORF">C6Y45_03295</name>
</gene>
<organism evidence="7 8">
    <name type="scientific">Alkalicoccus saliphilus</name>
    <dbReference type="NCBI Taxonomy" id="200989"/>
    <lineage>
        <taxon>Bacteria</taxon>
        <taxon>Bacillati</taxon>
        <taxon>Bacillota</taxon>
        <taxon>Bacilli</taxon>
        <taxon>Bacillales</taxon>
        <taxon>Bacillaceae</taxon>
        <taxon>Alkalicoccus</taxon>
    </lineage>
</organism>
<sequence>MPLPTILIVDDEPRSRSGLKRRLDSWEQYSLNVYTAATGKEALHFLEETAVDLLITDIRMPEMTGLELIEKAKELQDQPVFLVISAYSEFEYAQHALKMGVINYLLKPVKKEAFLDAVHKALEERVKLQRWKQTEVKEEDPVLKNKHLLPETLQTAVALIDNKIGEKFSLKDIAGEVHLNPSYFSVLFKEHTGMTFSDFVTRRRMQEARNLLLTTDLPVADIAEKTGYQTAKYFIQIFKELEGKTPSRYRKEAKSSG</sequence>
<dbReference type="GO" id="GO:0003700">
    <property type="term" value="F:DNA-binding transcription factor activity"/>
    <property type="evidence" value="ECO:0007669"/>
    <property type="project" value="InterPro"/>
</dbReference>
<keyword evidence="2 7" id="KW-0238">DNA-binding</keyword>
<evidence type="ECO:0000259" key="5">
    <source>
        <dbReference type="PROSITE" id="PS01124"/>
    </source>
</evidence>
<evidence type="ECO:0000256" key="2">
    <source>
        <dbReference type="ARBA" id="ARBA00023125"/>
    </source>
</evidence>
<dbReference type="PRINTS" id="PR00032">
    <property type="entry name" value="HTHARAC"/>
</dbReference>
<protein>
    <submittedName>
        <fullName evidence="7">DNA-binding response regulator</fullName>
    </submittedName>
</protein>
<dbReference type="PANTHER" id="PTHR43280">
    <property type="entry name" value="ARAC-FAMILY TRANSCRIPTIONAL REGULATOR"/>
    <property type="match status" value="1"/>
</dbReference>
<dbReference type="PROSITE" id="PS50110">
    <property type="entry name" value="RESPONSE_REGULATORY"/>
    <property type="match status" value="1"/>
</dbReference>
<evidence type="ECO:0000256" key="3">
    <source>
        <dbReference type="ARBA" id="ARBA00023163"/>
    </source>
</evidence>
<keyword evidence="4" id="KW-0597">Phosphoprotein</keyword>
<keyword evidence="1" id="KW-0805">Transcription regulation</keyword>
<dbReference type="OrthoDB" id="9788446at2"/>
<evidence type="ECO:0000313" key="7">
    <source>
        <dbReference type="EMBL" id="PTL40011.1"/>
    </source>
</evidence>
<dbReference type="AlphaFoldDB" id="A0A2T4U9D7"/>
<proteinExistence type="predicted"/>
<feature type="modified residue" description="4-aspartylphosphate" evidence="4">
    <location>
        <position position="57"/>
    </location>
</feature>
<dbReference type="CDD" id="cd17536">
    <property type="entry name" value="REC_YesN-like"/>
    <property type="match status" value="1"/>
</dbReference>
<feature type="domain" description="HTH araC/xylS-type" evidence="5">
    <location>
        <begin position="154"/>
        <end position="252"/>
    </location>
</feature>
<dbReference type="Gene3D" id="1.10.10.60">
    <property type="entry name" value="Homeodomain-like"/>
    <property type="match status" value="2"/>
</dbReference>
<keyword evidence="3" id="KW-0804">Transcription</keyword>
<evidence type="ECO:0000256" key="4">
    <source>
        <dbReference type="PROSITE-ProRule" id="PRU00169"/>
    </source>
</evidence>
<dbReference type="Proteomes" id="UP000240509">
    <property type="component" value="Unassembled WGS sequence"/>
</dbReference>
<dbReference type="InterPro" id="IPR020449">
    <property type="entry name" value="Tscrpt_reg_AraC-type_HTH"/>
</dbReference>
<dbReference type="PROSITE" id="PS01124">
    <property type="entry name" value="HTH_ARAC_FAMILY_2"/>
    <property type="match status" value="1"/>
</dbReference>
<evidence type="ECO:0000256" key="1">
    <source>
        <dbReference type="ARBA" id="ARBA00023015"/>
    </source>
</evidence>
<dbReference type="SUPFAM" id="SSF52172">
    <property type="entry name" value="CheY-like"/>
    <property type="match status" value="1"/>
</dbReference>
<keyword evidence="8" id="KW-1185">Reference proteome</keyword>